<dbReference type="AlphaFoldDB" id="A0A5E4PF86"/>
<evidence type="ECO:0000313" key="1">
    <source>
        <dbReference type="EMBL" id="VVC74996.1"/>
    </source>
</evidence>
<reference evidence="1 2" key="1">
    <citation type="submission" date="2019-08" db="EMBL/GenBank/DDBJ databases">
        <authorList>
            <person name="Guy L."/>
        </authorList>
    </citation>
    <scope>NUCLEOTIDE SEQUENCE [LARGE SCALE GENOMIC DNA]</scope>
    <source>
        <strain evidence="1 2">SGT-108</strain>
    </source>
</reference>
<dbReference type="Proteomes" id="UP000324194">
    <property type="component" value="Chromosome 1"/>
</dbReference>
<accession>A0A5E4PF86</accession>
<dbReference type="EMBL" id="LR699119">
    <property type="protein sequence ID" value="VVC74996.1"/>
    <property type="molecule type" value="Genomic_DNA"/>
</dbReference>
<keyword evidence="2" id="KW-1185">Reference proteome</keyword>
<protein>
    <submittedName>
        <fullName evidence="1">Uncharacterized protein</fullName>
    </submittedName>
</protein>
<proteinExistence type="predicted"/>
<gene>
    <name evidence="1" type="ORF">AQUSIP_02700</name>
</gene>
<organism evidence="1 2">
    <name type="scientific">Aquicella siphonis</name>
    <dbReference type="NCBI Taxonomy" id="254247"/>
    <lineage>
        <taxon>Bacteria</taxon>
        <taxon>Pseudomonadati</taxon>
        <taxon>Pseudomonadota</taxon>
        <taxon>Gammaproteobacteria</taxon>
        <taxon>Legionellales</taxon>
        <taxon>Coxiellaceae</taxon>
        <taxon>Aquicella</taxon>
    </lineage>
</organism>
<dbReference type="KEGG" id="asip:AQUSIP_02700"/>
<evidence type="ECO:0000313" key="2">
    <source>
        <dbReference type="Proteomes" id="UP000324194"/>
    </source>
</evidence>
<sequence>MVCPKDLISGSSRHDEMEAKLDDLNKAIDTGLTQLRKGQKISAQESYERLKNKITKIENENL</sequence>
<name>A0A5E4PF86_9COXI</name>